<proteinExistence type="predicted"/>
<dbReference type="PANTHER" id="PTHR38813:SF1">
    <property type="entry name" value="TOXIN RELE1-RELATED"/>
    <property type="match status" value="1"/>
</dbReference>
<dbReference type="Gene3D" id="3.30.2310.20">
    <property type="entry name" value="RelE-like"/>
    <property type="match status" value="1"/>
</dbReference>
<dbReference type="AlphaFoldDB" id="A0A0S6VUF5"/>
<accession>A0A0S6VUF5</accession>
<protein>
    <recommendedName>
        <fullName evidence="4">Plasmid stabilization system</fullName>
    </recommendedName>
</protein>
<reference evidence="2" key="1">
    <citation type="journal article" date="2015" name="PeerJ">
        <title>First genomic representation of candidate bacterial phylum KSB3 points to enhanced environmental sensing as a trigger of wastewater bulking.</title>
        <authorList>
            <person name="Sekiguchi Y."/>
            <person name="Ohashi A."/>
            <person name="Parks D.H."/>
            <person name="Yamauchi T."/>
            <person name="Tyson G.W."/>
            <person name="Hugenholtz P."/>
        </authorList>
    </citation>
    <scope>NUCLEOTIDE SEQUENCE [LARGE SCALE GENOMIC DNA]</scope>
</reference>
<name>A0A0S6VUF5_9BACT</name>
<keyword evidence="1" id="KW-1277">Toxin-antitoxin system</keyword>
<dbReference type="PANTHER" id="PTHR38813">
    <property type="match status" value="1"/>
</dbReference>
<dbReference type="STRING" id="1499966.U14_00411"/>
<organism evidence="2">
    <name type="scientific">Candidatus Moduliflexus flocculans</name>
    <dbReference type="NCBI Taxonomy" id="1499966"/>
    <lineage>
        <taxon>Bacteria</taxon>
        <taxon>Candidatus Moduliflexota</taxon>
        <taxon>Candidatus Moduliflexia</taxon>
        <taxon>Candidatus Moduliflexales</taxon>
        <taxon>Candidatus Moduliflexaceae</taxon>
    </lineage>
</organism>
<dbReference type="InterPro" id="IPR035093">
    <property type="entry name" value="RelE/ParE_toxin_dom_sf"/>
</dbReference>
<evidence type="ECO:0000256" key="1">
    <source>
        <dbReference type="ARBA" id="ARBA00022649"/>
    </source>
</evidence>
<dbReference type="EMBL" id="DF820455">
    <property type="protein sequence ID" value="GAK49193.1"/>
    <property type="molecule type" value="Genomic_DNA"/>
</dbReference>
<sequence length="90" mass="10936">MNTKFEASFEKDVKKVRDRTMLHTIKESILEVKQAKTIRDIANLKKLKGYETYYRIRCGRYRIGVEIIDDTVIFTRCLHRKDIYRYFPKE</sequence>
<evidence type="ECO:0000313" key="3">
    <source>
        <dbReference type="Proteomes" id="UP000030700"/>
    </source>
</evidence>
<evidence type="ECO:0000313" key="2">
    <source>
        <dbReference type="EMBL" id="GAK49193.1"/>
    </source>
</evidence>
<keyword evidence="3" id="KW-1185">Reference proteome</keyword>
<evidence type="ECO:0008006" key="4">
    <source>
        <dbReference type="Google" id="ProtNLM"/>
    </source>
</evidence>
<dbReference type="InterPro" id="IPR007712">
    <property type="entry name" value="RelE/ParE_toxin"/>
</dbReference>
<dbReference type="Proteomes" id="UP000030700">
    <property type="component" value="Unassembled WGS sequence"/>
</dbReference>
<gene>
    <name evidence="2" type="ORF">U14_00411</name>
</gene>
<dbReference type="HOGENOM" id="CLU_155761_5_1_0"/>
<dbReference type="Pfam" id="PF05016">
    <property type="entry name" value="ParE_toxin"/>
    <property type="match status" value="1"/>
</dbReference>
<dbReference type="SUPFAM" id="SSF143011">
    <property type="entry name" value="RelE-like"/>
    <property type="match status" value="1"/>
</dbReference>
<dbReference type="InterPro" id="IPR052747">
    <property type="entry name" value="TA_system_RelE_toxin"/>
</dbReference>